<sequence length="142" mass="15535">MKKVLFSLFIAASFTLSAQKATAVVTANGILASSTFMKANAKNVKSQKTFVDNAKLPQELSNISDFSKKSVITIVLKDDYYDKISLADMNLQNNLDANNPVMYDGMKITNTSVIIYGDVMQDIQVKTIDGKKVLNISSTPKS</sequence>
<name>A0A8J8K7T9_9FLAO</name>
<gene>
    <name evidence="2" type="ORF">HNQ03_000913</name>
</gene>
<comment type="caution">
    <text evidence="2">The sequence shown here is derived from an EMBL/GenBank/DDBJ whole genome shotgun (WGS) entry which is preliminary data.</text>
</comment>
<feature type="signal peptide" evidence="1">
    <location>
        <begin position="1"/>
        <end position="23"/>
    </location>
</feature>
<protein>
    <recommendedName>
        <fullName evidence="4">TonB-dependent receptor</fullName>
    </recommendedName>
</protein>
<dbReference type="RefSeq" id="WP_173778467.1">
    <property type="nucleotide sequence ID" value="NZ_JABSNO010000005.1"/>
</dbReference>
<evidence type="ECO:0008006" key="4">
    <source>
        <dbReference type="Google" id="ProtNLM"/>
    </source>
</evidence>
<accession>A0A8J8K7T9</accession>
<feature type="chain" id="PRO_5035202211" description="TonB-dependent receptor" evidence="1">
    <location>
        <begin position="24"/>
        <end position="142"/>
    </location>
</feature>
<evidence type="ECO:0000313" key="2">
    <source>
        <dbReference type="EMBL" id="NRS91846.1"/>
    </source>
</evidence>
<reference evidence="2" key="1">
    <citation type="submission" date="2020-05" db="EMBL/GenBank/DDBJ databases">
        <title>Genomic Encyclopedia of Type Strains, Phase IV (KMG-V): Genome sequencing to study the core and pangenomes of soil and plant-associated prokaryotes.</title>
        <authorList>
            <person name="Whitman W."/>
        </authorList>
    </citation>
    <scope>NUCLEOTIDE SEQUENCE</scope>
    <source>
        <strain evidence="2">16F</strain>
    </source>
</reference>
<evidence type="ECO:0000313" key="3">
    <source>
        <dbReference type="Proteomes" id="UP000610746"/>
    </source>
</evidence>
<keyword evidence="3" id="KW-1185">Reference proteome</keyword>
<proteinExistence type="predicted"/>
<organism evidence="2 3">
    <name type="scientific">Frigoriflavimonas asaccharolytica</name>
    <dbReference type="NCBI Taxonomy" id="2735899"/>
    <lineage>
        <taxon>Bacteria</taxon>
        <taxon>Pseudomonadati</taxon>
        <taxon>Bacteroidota</taxon>
        <taxon>Flavobacteriia</taxon>
        <taxon>Flavobacteriales</taxon>
        <taxon>Weeksellaceae</taxon>
        <taxon>Frigoriflavimonas</taxon>
    </lineage>
</organism>
<dbReference type="Proteomes" id="UP000610746">
    <property type="component" value="Unassembled WGS sequence"/>
</dbReference>
<dbReference type="EMBL" id="JABSNO010000005">
    <property type="protein sequence ID" value="NRS91846.1"/>
    <property type="molecule type" value="Genomic_DNA"/>
</dbReference>
<evidence type="ECO:0000256" key="1">
    <source>
        <dbReference type="SAM" id="SignalP"/>
    </source>
</evidence>
<dbReference type="AlphaFoldDB" id="A0A8J8K7T9"/>
<keyword evidence="1" id="KW-0732">Signal</keyword>